<proteinExistence type="predicted"/>
<protein>
    <submittedName>
        <fullName evidence="1">Uncharacterized protein</fullName>
    </submittedName>
</protein>
<evidence type="ECO:0000313" key="2">
    <source>
        <dbReference type="Proteomes" id="UP000297245"/>
    </source>
</evidence>
<reference evidence="1 2" key="1">
    <citation type="journal article" date="2019" name="Nat. Ecol. Evol.">
        <title>Megaphylogeny resolves global patterns of mushroom evolution.</title>
        <authorList>
            <person name="Varga T."/>
            <person name="Krizsan K."/>
            <person name="Foldi C."/>
            <person name="Dima B."/>
            <person name="Sanchez-Garcia M."/>
            <person name="Sanchez-Ramirez S."/>
            <person name="Szollosi G.J."/>
            <person name="Szarkandi J.G."/>
            <person name="Papp V."/>
            <person name="Albert L."/>
            <person name="Andreopoulos W."/>
            <person name="Angelini C."/>
            <person name="Antonin V."/>
            <person name="Barry K.W."/>
            <person name="Bougher N.L."/>
            <person name="Buchanan P."/>
            <person name="Buyck B."/>
            <person name="Bense V."/>
            <person name="Catcheside P."/>
            <person name="Chovatia M."/>
            <person name="Cooper J."/>
            <person name="Damon W."/>
            <person name="Desjardin D."/>
            <person name="Finy P."/>
            <person name="Geml J."/>
            <person name="Haridas S."/>
            <person name="Hughes K."/>
            <person name="Justo A."/>
            <person name="Karasinski D."/>
            <person name="Kautmanova I."/>
            <person name="Kiss B."/>
            <person name="Kocsube S."/>
            <person name="Kotiranta H."/>
            <person name="LaButti K.M."/>
            <person name="Lechner B.E."/>
            <person name="Liimatainen K."/>
            <person name="Lipzen A."/>
            <person name="Lukacs Z."/>
            <person name="Mihaltcheva S."/>
            <person name="Morgado L.N."/>
            <person name="Niskanen T."/>
            <person name="Noordeloos M.E."/>
            <person name="Ohm R.A."/>
            <person name="Ortiz-Santana B."/>
            <person name="Ovrebo C."/>
            <person name="Racz N."/>
            <person name="Riley R."/>
            <person name="Savchenko A."/>
            <person name="Shiryaev A."/>
            <person name="Soop K."/>
            <person name="Spirin V."/>
            <person name="Szebenyi C."/>
            <person name="Tomsovsky M."/>
            <person name="Tulloss R.E."/>
            <person name="Uehling J."/>
            <person name="Grigoriev I.V."/>
            <person name="Vagvolgyi C."/>
            <person name="Papp T."/>
            <person name="Martin F.M."/>
            <person name="Miettinen O."/>
            <person name="Hibbett D.S."/>
            <person name="Nagy L.G."/>
        </authorList>
    </citation>
    <scope>NUCLEOTIDE SEQUENCE [LARGE SCALE GENOMIC DNA]</scope>
    <source>
        <strain evidence="1 2">CBS 962.96</strain>
    </source>
</reference>
<dbReference type="Proteomes" id="UP000297245">
    <property type="component" value="Unassembled WGS sequence"/>
</dbReference>
<evidence type="ECO:0000313" key="1">
    <source>
        <dbReference type="EMBL" id="THU83288.1"/>
    </source>
</evidence>
<organism evidence="1 2">
    <name type="scientific">Dendrothele bispora (strain CBS 962.96)</name>
    <dbReference type="NCBI Taxonomy" id="1314807"/>
    <lineage>
        <taxon>Eukaryota</taxon>
        <taxon>Fungi</taxon>
        <taxon>Dikarya</taxon>
        <taxon>Basidiomycota</taxon>
        <taxon>Agaricomycotina</taxon>
        <taxon>Agaricomycetes</taxon>
        <taxon>Agaricomycetidae</taxon>
        <taxon>Agaricales</taxon>
        <taxon>Agaricales incertae sedis</taxon>
        <taxon>Dendrothele</taxon>
    </lineage>
</organism>
<dbReference type="EMBL" id="ML179673">
    <property type="protein sequence ID" value="THU83288.1"/>
    <property type="molecule type" value="Genomic_DNA"/>
</dbReference>
<name>A0A4S8L5F2_DENBC</name>
<dbReference type="AlphaFoldDB" id="A0A4S8L5F2"/>
<accession>A0A4S8L5F2</accession>
<gene>
    <name evidence="1" type="ORF">K435DRAFT_871450</name>
</gene>
<sequence>MNESRVLSDKPNLMTSSFHLSLLFHPSIHYPWKVLTEMMGVNDFVRGLLCRLERPVPGSSTPAIAAENNLPFGFIETNVEALKPPPGVFFYDDIDYKIFDPERLHFPPILSPVPAATPPSHTSYPISPAWTLRKSFPASWWLVLLFRHLDISDS</sequence>
<keyword evidence="2" id="KW-1185">Reference proteome</keyword>